<dbReference type="SUPFAM" id="SSF48498">
    <property type="entry name" value="Tetracyclin repressor-like, C-terminal domain"/>
    <property type="match status" value="1"/>
</dbReference>
<protein>
    <submittedName>
        <fullName evidence="4">TetR/AcrR family transcriptional regulator</fullName>
    </submittedName>
</protein>
<gene>
    <name evidence="4" type="ORF">NOF53_02915</name>
</gene>
<dbReference type="SUPFAM" id="SSF46689">
    <property type="entry name" value="Homeodomain-like"/>
    <property type="match status" value="1"/>
</dbReference>
<dbReference type="Proteomes" id="UP001524501">
    <property type="component" value="Unassembled WGS sequence"/>
</dbReference>
<proteinExistence type="predicted"/>
<dbReference type="PRINTS" id="PR00455">
    <property type="entry name" value="HTHTETR"/>
</dbReference>
<organism evidence="4 5">
    <name type="scientific">Rhodococcus tibetensis</name>
    <dbReference type="NCBI Taxonomy" id="2965064"/>
    <lineage>
        <taxon>Bacteria</taxon>
        <taxon>Bacillati</taxon>
        <taxon>Actinomycetota</taxon>
        <taxon>Actinomycetes</taxon>
        <taxon>Mycobacteriales</taxon>
        <taxon>Nocardiaceae</taxon>
        <taxon>Rhodococcus</taxon>
    </lineage>
</organism>
<dbReference type="InterPro" id="IPR001647">
    <property type="entry name" value="HTH_TetR"/>
</dbReference>
<dbReference type="Gene3D" id="1.10.357.10">
    <property type="entry name" value="Tetracycline Repressor, domain 2"/>
    <property type="match status" value="1"/>
</dbReference>
<feature type="DNA-binding region" description="H-T-H motif" evidence="2">
    <location>
        <begin position="45"/>
        <end position="64"/>
    </location>
</feature>
<evidence type="ECO:0000313" key="5">
    <source>
        <dbReference type="Proteomes" id="UP001524501"/>
    </source>
</evidence>
<sequence>MTDSATPDKVEAARLRGERRRHRTRAALLDAAEQLLSDRSADAVRMEDVAALAGISPASVYVHFGTKEALVTAVIERLLDMSMASLTAAYASEGSAFEQVQQAGLAYMRLLLDHPALTRHLSGAVLSEPQTPIDGTVVERIEFLRNVFEARIQAAVDAGEIVPVDSRLLSFFLFGAWQGVASLALRRDTLRLTPKEVERCLTQAIQVLVAGVTSFATD</sequence>
<accession>A0ABT1Q8V8</accession>
<comment type="caution">
    <text evidence="4">The sequence shown here is derived from an EMBL/GenBank/DDBJ whole genome shotgun (WGS) entry which is preliminary data.</text>
</comment>
<dbReference type="InterPro" id="IPR009057">
    <property type="entry name" value="Homeodomain-like_sf"/>
</dbReference>
<dbReference type="RefSeq" id="WP_255965479.1">
    <property type="nucleotide sequence ID" value="NZ_JANFQF010000002.1"/>
</dbReference>
<dbReference type="InterPro" id="IPR036271">
    <property type="entry name" value="Tet_transcr_reg_TetR-rel_C_sf"/>
</dbReference>
<dbReference type="PANTHER" id="PTHR30055">
    <property type="entry name" value="HTH-TYPE TRANSCRIPTIONAL REGULATOR RUTR"/>
    <property type="match status" value="1"/>
</dbReference>
<dbReference type="PANTHER" id="PTHR30055:SF226">
    <property type="entry name" value="HTH-TYPE TRANSCRIPTIONAL REGULATOR PKSA"/>
    <property type="match status" value="1"/>
</dbReference>
<evidence type="ECO:0000256" key="1">
    <source>
        <dbReference type="ARBA" id="ARBA00023125"/>
    </source>
</evidence>
<evidence type="ECO:0000256" key="2">
    <source>
        <dbReference type="PROSITE-ProRule" id="PRU00335"/>
    </source>
</evidence>
<evidence type="ECO:0000259" key="3">
    <source>
        <dbReference type="PROSITE" id="PS50977"/>
    </source>
</evidence>
<keyword evidence="1 2" id="KW-0238">DNA-binding</keyword>
<dbReference type="PROSITE" id="PS50977">
    <property type="entry name" value="HTH_TETR_2"/>
    <property type="match status" value="1"/>
</dbReference>
<feature type="domain" description="HTH tetR-type" evidence="3">
    <location>
        <begin position="22"/>
        <end position="82"/>
    </location>
</feature>
<keyword evidence="5" id="KW-1185">Reference proteome</keyword>
<evidence type="ECO:0000313" key="4">
    <source>
        <dbReference type="EMBL" id="MCQ4118138.1"/>
    </source>
</evidence>
<name>A0ABT1Q8V8_9NOCA</name>
<reference evidence="4 5" key="1">
    <citation type="submission" date="2022-07" db="EMBL/GenBank/DDBJ databases">
        <title>Degradation activity of malathion, p-nitrophenol and potential low-temperature adaptation strategy of Rhodococcus sp. FXJ9.536.</title>
        <authorList>
            <person name="Huang J."/>
            <person name="Huang Y."/>
        </authorList>
    </citation>
    <scope>NUCLEOTIDE SEQUENCE [LARGE SCALE GENOMIC DNA]</scope>
    <source>
        <strain evidence="4 5">FXJ9.536</strain>
    </source>
</reference>
<dbReference type="Pfam" id="PF00440">
    <property type="entry name" value="TetR_N"/>
    <property type="match status" value="1"/>
</dbReference>
<dbReference type="InterPro" id="IPR050109">
    <property type="entry name" value="HTH-type_TetR-like_transc_reg"/>
</dbReference>
<dbReference type="EMBL" id="JANFQF010000002">
    <property type="protein sequence ID" value="MCQ4118138.1"/>
    <property type="molecule type" value="Genomic_DNA"/>
</dbReference>
<dbReference type="Gene3D" id="1.10.10.60">
    <property type="entry name" value="Homeodomain-like"/>
    <property type="match status" value="1"/>
</dbReference>